<accession>A0AA40EE57</accession>
<protein>
    <recommendedName>
        <fullName evidence="3">Ankyrin repeat protein</fullName>
    </recommendedName>
</protein>
<name>A0AA40EE57_9PEZI</name>
<proteinExistence type="predicted"/>
<reference evidence="1" key="1">
    <citation type="submission" date="2023-06" db="EMBL/GenBank/DDBJ databases">
        <title>Genome-scale phylogeny and comparative genomics of the fungal order Sordariales.</title>
        <authorList>
            <consortium name="Lawrence Berkeley National Laboratory"/>
            <person name="Hensen N."/>
            <person name="Bonometti L."/>
            <person name="Westerberg I."/>
            <person name="Brannstrom I.O."/>
            <person name="Guillou S."/>
            <person name="Cros-Aarteil S."/>
            <person name="Calhoun S."/>
            <person name="Haridas S."/>
            <person name="Kuo A."/>
            <person name="Mondo S."/>
            <person name="Pangilinan J."/>
            <person name="Riley R."/>
            <person name="Labutti K."/>
            <person name="Andreopoulos B."/>
            <person name="Lipzen A."/>
            <person name="Chen C."/>
            <person name="Yanf M."/>
            <person name="Daum C."/>
            <person name="Ng V."/>
            <person name="Clum A."/>
            <person name="Steindorff A."/>
            <person name="Ohm R."/>
            <person name="Martin F."/>
            <person name="Silar P."/>
            <person name="Natvig D."/>
            <person name="Lalanne C."/>
            <person name="Gautier V."/>
            <person name="Ament-Velasquez S.L."/>
            <person name="Kruys A."/>
            <person name="Hutchinson M.I."/>
            <person name="Powell A.J."/>
            <person name="Barry K."/>
            <person name="Miller A.N."/>
            <person name="Grigoriev I.V."/>
            <person name="Debuchy R."/>
            <person name="Gladieux P."/>
            <person name="Thoren M.H."/>
            <person name="Johannesson H."/>
        </authorList>
    </citation>
    <scope>NUCLEOTIDE SEQUENCE</scope>
    <source>
        <strain evidence="1">SMH4607-1</strain>
    </source>
</reference>
<dbReference type="Gene3D" id="1.25.40.20">
    <property type="entry name" value="Ankyrin repeat-containing domain"/>
    <property type="match status" value="1"/>
</dbReference>
<gene>
    <name evidence="1" type="ORF">B0H67DRAFT_92350</name>
</gene>
<evidence type="ECO:0008006" key="3">
    <source>
        <dbReference type="Google" id="ProtNLM"/>
    </source>
</evidence>
<dbReference type="Proteomes" id="UP001172102">
    <property type="component" value="Unassembled WGS sequence"/>
</dbReference>
<evidence type="ECO:0000313" key="1">
    <source>
        <dbReference type="EMBL" id="KAK0732003.1"/>
    </source>
</evidence>
<dbReference type="SUPFAM" id="SSF48403">
    <property type="entry name" value="Ankyrin repeat"/>
    <property type="match status" value="1"/>
</dbReference>
<dbReference type="InterPro" id="IPR036770">
    <property type="entry name" value="Ankyrin_rpt-contain_sf"/>
</dbReference>
<keyword evidence="2" id="KW-1185">Reference proteome</keyword>
<evidence type="ECO:0000313" key="2">
    <source>
        <dbReference type="Proteomes" id="UP001172102"/>
    </source>
</evidence>
<dbReference type="AlphaFoldDB" id="A0AA40EE57"/>
<dbReference type="EMBL" id="JAUKUA010000001">
    <property type="protein sequence ID" value="KAK0732003.1"/>
    <property type="molecule type" value="Genomic_DNA"/>
</dbReference>
<comment type="caution">
    <text evidence="1">The sequence shown here is derived from an EMBL/GenBank/DDBJ whole genome shotgun (WGS) entry which is preliminary data.</text>
</comment>
<sequence length="180" mass="19852">MLDFFLRPSHFFSLDAAARYRFFNQPLLHVPQVRAWSETPVLFACRLVCRPELVDRLLALAGGGGGLGRTNSLGWGPVHCVAASPLSGQALRDSATRLIRHLAGKGCGLMDRAAIDHGNTPAHLAAELDRVDILDHLAVLTGGDCLHRENHRGLTPIQLVVMKRRTCAQVFRYLRDLKLT</sequence>
<organism evidence="1 2">
    <name type="scientific">Lasiosphaeris hirsuta</name>
    <dbReference type="NCBI Taxonomy" id="260670"/>
    <lineage>
        <taxon>Eukaryota</taxon>
        <taxon>Fungi</taxon>
        <taxon>Dikarya</taxon>
        <taxon>Ascomycota</taxon>
        <taxon>Pezizomycotina</taxon>
        <taxon>Sordariomycetes</taxon>
        <taxon>Sordariomycetidae</taxon>
        <taxon>Sordariales</taxon>
        <taxon>Lasiosphaeriaceae</taxon>
        <taxon>Lasiosphaeris</taxon>
    </lineage>
</organism>